<feature type="domain" description="Helicase C-terminal" evidence="10">
    <location>
        <begin position="290"/>
        <end position="441"/>
    </location>
</feature>
<name>A0A8H6WSP6_9AGAR</name>
<dbReference type="Pfam" id="PF00271">
    <property type="entry name" value="Helicase_C"/>
    <property type="match status" value="1"/>
</dbReference>
<dbReference type="SMART" id="SM00487">
    <property type="entry name" value="DEXDc"/>
    <property type="match status" value="1"/>
</dbReference>
<comment type="catalytic activity">
    <reaction evidence="6">
        <text>Couples ATP hydrolysis with the unwinding of duplex DNA by translocating in the 3'-5' direction.</text>
        <dbReference type="EC" id="5.6.2.4"/>
    </reaction>
</comment>
<reference evidence="11" key="1">
    <citation type="submission" date="2020-05" db="EMBL/GenBank/DDBJ databases">
        <title>Mycena genomes resolve the evolution of fungal bioluminescence.</title>
        <authorList>
            <person name="Tsai I.J."/>
        </authorList>
    </citation>
    <scope>NUCLEOTIDE SEQUENCE</scope>
    <source>
        <strain evidence="11">CCC161011</strain>
    </source>
</reference>
<dbReference type="PROSITE" id="PS51194">
    <property type="entry name" value="HELICASE_CTER"/>
    <property type="match status" value="1"/>
</dbReference>
<dbReference type="GO" id="GO:0043138">
    <property type="term" value="F:3'-5' DNA helicase activity"/>
    <property type="evidence" value="ECO:0007669"/>
    <property type="project" value="UniProtKB-EC"/>
</dbReference>
<evidence type="ECO:0000259" key="10">
    <source>
        <dbReference type="PROSITE" id="PS51194"/>
    </source>
</evidence>
<keyword evidence="4" id="KW-0238">DNA-binding</keyword>
<dbReference type="GO" id="GO:0009378">
    <property type="term" value="F:four-way junction helicase activity"/>
    <property type="evidence" value="ECO:0007669"/>
    <property type="project" value="TreeGrafter"/>
</dbReference>
<proteinExistence type="inferred from homology"/>
<comment type="caution">
    <text evidence="11">The sequence shown here is derived from an EMBL/GenBank/DDBJ whole genome shotgun (WGS) entry which is preliminary data.</text>
</comment>
<dbReference type="EC" id="5.6.2.4" evidence="7"/>
<dbReference type="PANTHER" id="PTHR13710:SF105">
    <property type="entry name" value="ATP-DEPENDENT DNA HELICASE Q1"/>
    <property type="match status" value="1"/>
</dbReference>
<evidence type="ECO:0000313" key="11">
    <source>
        <dbReference type="EMBL" id="KAF7328216.1"/>
    </source>
</evidence>
<dbReference type="GO" id="GO:0005694">
    <property type="term" value="C:chromosome"/>
    <property type="evidence" value="ECO:0007669"/>
    <property type="project" value="TreeGrafter"/>
</dbReference>
<sequence>MSNDKVDYYKVNLGSSAVDSSCPSPALQPSPILNAPGSTPPFSADSRSKGAQHAEGAERDCGIWYIVAVRLFPPRMASAPSAKPRPLRARIPESEASRAIHAISLVVLEPHCVRGLFIHAHHAPAPSVGPIVLGGKIRRTTRFPHSSALWVCTALGRVVRIAVRLLVGCWRAGGGKTIPFMMPLLLHRDKYSLVISPLKVLQEDQTKRFEKIGLKAAAVNGDTYSRDLQRELNGQTHSAILTSPEMCFEHQEFRKWLRDPVTGKRVLGPIIDEAHCASQWGGDFRPHYALLDRLRAVLPAGSLILTIVFTNAVKKTQIIKSHIRRLYPNVPARAFDFLHAHRTAKAKRRVMRDFRRGKIKILVATEAGGMGADIADVELIIQFGIPASLSIWTQRAGRAGRSPELQARAILLVEKSMFLRKKKRKKKSAGKSRVAAEPDSSILTPTLTTFHALDSEPEPQDGKEWAKNVDPVMHEYITTKLCRRDVADRYFQNPPRRREI</sequence>
<dbReference type="Gene3D" id="3.40.50.300">
    <property type="entry name" value="P-loop containing nucleotide triphosphate hydrolases"/>
    <property type="match status" value="2"/>
</dbReference>
<evidence type="ECO:0000259" key="9">
    <source>
        <dbReference type="PROSITE" id="PS51192"/>
    </source>
</evidence>
<dbReference type="AlphaFoldDB" id="A0A8H6WSP6"/>
<dbReference type="PANTHER" id="PTHR13710">
    <property type="entry name" value="DNA HELICASE RECQ FAMILY MEMBER"/>
    <property type="match status" value="1"/>
</dbReference>
<comment type="similarity">
    <text evidence="1">Belongs to the helicase family. RecQ subfamily.</text>
</comment>
<dbReference type="GO" id="GO:0005524">
    <property type="term" value="F:ATP binding"/>
    <property type="evidence" value="ECO:0007669"/>
    <property type="project" value="UniProtKB-KW"/>
</dbReference>
<evidence type="ECO:0000256" key="1">
    <source>
        <dbReference type="ARBA" id="ARBA00005446"/>
    </source>
</evidence>
<dbReference type="InterPro" id="IPR014001">
    <property type="entry name" value="Helicase_ATP-bd"/>
</dbReference>
<keyword evidence="2" id="KW-0547">Nucleotide-binding</keyword>
<evidence type="ECO:0000256" key="3">
    <source>
        <dbReference type="ARBA" id="ARBA00022840"/>
    </source>
</evidence>
<evidence type="ECO:0000256" key="2">
    <source>
        <dbReference type="ARBA" id="ARBA00022741"/>
    </source>
</evidence>
<dbReference type="SMART" id="SM00490">
    <property type="entry name" value="HELICc"/>
    <property type="match status" value="1"/>
</dbReference>
<dbReference type="Proteomes" id="UP000620124">
    <property type="component" value="Unassembled WGS sequence"/>
</dbReference>
<evidence type="ECO:0000256" key="4">
    <source>
        <dbReference type="ARBA" id="ARBA00023125"/>
    </source>
</evidence>
<dbReference type="InterPro" id="IPR027417">
    <property type="entry name" value="P-loop_NTPase"/>
</dbReference>
<evidence type="ECO:0000313" key="12">
    <source>
        <dbReference type="Proteomes" id="UP000620124"/>
    </source>
</evidence>
<evidence type="ECO:0000256" key="5">
    <source>
        <dbReference type="ARBA" id="ARBA00023235"/>
    </source>
</evidence>
<dbReference type="GO" id="GO:0000724">
    <property type="term" value="P:double-strand break repair via homologous recombination"/>
    <property type="evidence" value="ECO:0007669"/>
    <property type="project" value="TreeGrafter"/>
</dbReference>
<organism evidence="11 12">
    <name type="scientific">Mycena venus</name>
    <dbReference type="NCBI Taxonomy" id="2733690"/>
    <lineage>
        <taxon>Eukaryota</taxon>
        <taxon>Fungi</taxon>
        <taxon>Dikarya</taxon>
        <taxon>Basidiomycota</taxon>
        <taxon>Agaricomycotina</taxon>
        <taxon>Agaricomycetes</taxon>
        <taxon>Agaricomycetidae</taxon>
        <taxon>Agaricales</taxon>
        <taxon>Marasmiineae</taxon>
        <taxon>Mycenaceae</taxon>
        <taxon>Mycena</taxon>
    </lineage>
</organism>
<dbReference type="InterPro" id="IPR011545">
    <property type="entry name" value="DEAD/DEAH_box_helicase_dom"/>
</dbReference>
<dbReference type="OrthoDB" id="10261556at2759"/>
<keyword evidence="5" id="KW-0413">Isomerase</keyword>
<dbReference type="EMBL" id="JACAZI010000037">
    <property type="protein sequence ID" value="KAF7328216.1"/>
    <property type="molecule type" value="Genomic_DNA"/>
</dbReference>
<dbReference type="InterPro" id="IPR001650">
    <property type="entry name" value="Helicase_C-like"/>
</dbReference>
<dbReference type="SUPFAM" id="SSF52540">
    <property type="entry name" value="P-loop containing nucleoside triphosphate hydrolases"/>
    <property type="match status" value="1"/>
</dbReference>
<feature type="region of interest" description="Disordered" evidence="8">
    <location>
        <begin position="16"/>
        <end position="55"/>
    </location>
</feature>
<dbReference type="GO" id="GO:0005737">
    <property type="term" value="C:cytoplasm"/>
    <property type="evidence" value="ECO:0007669"/>
    <property type="project" value="TreeGrafter"/>
</dbReference>
<protein>
    <recommendedName>
        <fullName evidence="7">DNA 3'-5' helicase</fullName>
        <ecNumber evidence="7">5.6.2.4</ecNumber>
    </recommendedName>
</protein>
<evidence type="ECO:0000256" key="7">
    <source>
        <dbReference type="ARBA" id="ARBA00034808"/>
    </source>
</evidence>
<keyword evidence="3" id="KW-0067">ATP-binding</keyword>
<evidence type="ECO:0000256" key="8">
    <source>
        <dbReference type="SAM" id="MobiDB-lite"/>
    </source>
</evidence>
<dbReference type="GO" id="GO:0003677">
    <property type="term" value="F:DNA binding"/>
    <property type="evidence" value="ECO:0007669"/>
    <property type="project" value="UniProtKB-KW"/>
</dbReference>
<keyword evidence="12" id="KW-1185">Reference proteome</keyword>
<accession>A0A8H6WSP6</accession>
<feature type="domain" description="Helicase ATP-binding" evidence="9">
    <location>
        <begin position="166"/>
        <end position="310"/>
    </location>
</feature>
<gene>
    <name evidence="11" type="ORF">MVEN_02561300</name>
</gene>
<dbReference type="PROSITE" id="PS51192">
    <property type="entry name" value="HELICASE_ATP_BIND_1"/>
    <property type="match status" value="1"/>
</dbReference>
<dbReference type="Pfam" id="PF00270">
    <property type="entry name" value="DEAD"/>
    <property type="match status" value="1"/>
</dbReference>
<evidence type="ECO:0000256" key="6">
    <source>
        <dbReference type="ARBA" id="ARBA00034617"/>
    </source>
</evidence>